<keyword evidence="7 8" id="KW-0131">Cell cycle</keyword>
<feature type="domain" description="ZipA C-terminal FtsZ-binding" evidence="11">
    <location>
        <begin position="198"/>
        <end position="328"/>
    </location>
</feature>
<keyword evidence="1 8" id="KW-1003">Cell membrane</keyword>
<feature type="region of interest" description="Disordered" evidence="10">
    <location>
        <begin position="36"/>
        <end position="55"/>
    </location>
</feature>
<feature type="compositionally biased region" description="Basic and acidic residues" evidence="10">
    <location>
        <begin position="159"/>
        <end position="168"/>
    </location>
</feature>
<reference evidence="13 14" key="1">
    <citation type="submission" date="2018-06" db="EMBL/GenBank/DDBJ databases">
        <authorList>
            <consortium name="Pathogen Informatics"/>
            <person name="Doyle S."/>
        </authorList>
    </citation>
    <scope>NUCLEOTIDE SEQUENCE [LARGE SCALE GENOMIC DNA]</scope>
    <source>
        <strain evidence="13 14">NCTC11801</strain>
    </source>
</reference>
<reference evidence="12" key="3">
    <citation type="submission" date="2023-10" db="EMBL/GenBank/DDBJ databases">
        <title>Analysis of Resistance Genes of Carbapenem-resistant Providencia rettgeri.</title>
        <authorList>
            <person name="Liu M."/>
        </authorList>
    </citation>
    <scope>NUCLEOTIDE SEQUENCE</scope>
    <source>
        <strain evidence="12">QITACRE101</strain>
    </source>
</reference>
<dbReference type="InterPro" id="IPR036765">
    <property type="entry name" value="ZipA_FtsZ-bd_C_sf"/>
</dbReference>
<dbReference type="AlphaFoldDB" id="A0A1B8SQB8"/>
<dbReference type="HAMAP" id="MF_00509">
    <property type="entry name" value="ZipA"/>
    <property type="match status" value="1"/>
</dbReference>
<feature type="transmembrane region" description="Helical" evidence="8">
    <location>
        <begin position="6"/>
        <end position="26"/>
    </location>
</feature>
<comment type="subunit">
    <text evidence="8">Interacts with FtsZ via their C-terminal domains.</text>
</comment>
<feature type="compositionally biased region" description="Basic and acidic residues" evidence="10">
    <location>
        <begin position="178"/>
        <end position="188"/>
    </location>
</feature>
<dbReference type="PANTHER" id="PTHR38685">
    <property type="entry name" value="CELL DIVISION PROTEIN ZIPA"/>
    <property type="match status" value="1"/>
</dbReference>
<protein>
    <recommendedName>
        <fullName evidence="8 9">Cell division protein ZipA</fullName>
    </recommendedName>
</protein>
<dbReference type="Pfam" id="PF04354">
    <property type="entry name" value="ZipA_C"/>
    <property type="match status" value="1"/>
</dbReference>
<dbReference type="InterPro" id="IPR011919">
    <property type="entry name" value="Cell_div_ZipA"/>
</dbReference>
<keyword evidence="3 8" id="KW-0132">Cell division</keyword>
<name>A0A1B8SQB8_PRORE</name>
<dbReference type="GO" id="GO:0005886">
    <property type="term" value="C:plasma membrane"/>
    <property type="evidence" value="ECO:0007669"/>
    <property type="project" value="UniProtKB-SubCell"/>
</dbReference>
<comment type="function">
    <text evidence="8 9">Essential cell division protein that stabilizes the FtsZ protofilaments by cross-linking them and that serves as a cytoplasmic membrane anchor for the Z ring. Also required for the recruitment to the septal ring of downstream cell division proteins.</text>
</comment>
<dbReference type="NCBIfam" id="TIGR02205">
    <property type="entry name" value="septum_zipA"/>
    <property type="match status" value="1"/>
</dbReference>
<dbReference type="Proteomes" id="UP001162044">
    <property type="component" value="Unassembled WGS sequence"/>
</dbReference>
<dbReference type="OrthoDB" id="7054914at2"/>
<evidence type="ECO:0000256" key="3">
    <source>
        <dbReference type="ARBA" id="ARBA00022618"/>
    </source>
</evidence>
<evidence type="ECO:0000256" key="8">
    <source>
        <dbReference type="HAMAP-Rule" id="MF_00509"/>
    </source>
</evidence>
<accession>A0A1B8SQB8</accession>
<evidence type="ECO:0000313" key="15">
    <source>
        <dbReference type="Proteomes" id="UP001162044"/>
    </source>
</evidence>
<organism evidence="12 15">
    <name type="scientific">Providencia rettgeri</name>
    <dbReference type="NCBI Taxonomy" id="587"/>
    <lineage>
        <taxon>Bacteria</taxon>
        <taxon>Pseudomonadati</taxon>
        <taxon>Pseudomonadota</taxon>
        <taxon>Gammaproteobacteria</taxon>
        <taxon>Enterobacterales</taxon>
        <taxon>Morganellaceae</taxon>
        <taxon>Providencia</taxon>
    </lineage>
</organism>
<feature type="region of interest" description="Disordered" evidence="10">
    <location>
        <begin position="158"/>
        <end position="196"/>
    </location>
</feature>
<comment type="similarity">
    <text evidence="8 9">Belongs to the ZipA family.</text>
</comment>
<comment type="subcellular location">
    <subcellularLocation>
        <location evidence="8">Cell inner membrane</location>
        <topology evidence="8">Single-pass type I membrane protein</topology>
    </subcellularLocation>
    <text evidence="8">Localizes to the Z ring in an FtsZ-dependent manner.</text>
</comment>
<dbReference type="GO" id="GO:0043093">
    <property type="term" value="P:FtsZ-dependent cytokinesis"/>
    <property type="evidence" value="ECO:0007669"/>
    <property type="project" value="UniProtKB-UniRule"/>
</dbReference>
<dbReference type="FunFam" id="3.30.1400.10:FF:000001">
    <property type="entry name" value="Cell division protein ZipA"/>
    <property type="match status" value="1"/>
</dbReference>
<sequence length="333" mass="37040">MQDLRLILVVVGAIAIVALLLHGLWTSRKERSKLFRDRPVKRRKNDMQENSSEYDDSALFTENQPTQQAPVHPAATEPVYPVKNESPVEPNIQPQASVEPDIIMNMEPEAKSPVHNEPTMHQRTEPVHVPEQLTINMSEEVAIEPEVRTQPVIGTAAEPHIDSTKLSEEPQPSTYEQETQHIEKKAEPQENSATTSSKETVLVLHVAALQGQELQGELLLQSILQAGFQFGEMKIFHRHVNPSGTGPVLFSLANMVKPGSFDPETMADFTTPGVSMFMMVPSYGDAGQNFKLMLQAAQRIASDAGGVVLDDERKMLTPQKIEVYHARIRNTLS</sequence>
<dbReference type="GO" id="GO:0000917">
    <property type="term" value="P:division septum assembly"/>
    <property type="evidence" value="ECO:0007669"/>
    <property type="project" value="TreeGrafter"/>
</dbReference>
<keyword evidence="5 8" id="KW-1133">Transmembrane helix</keyword>
<evidence type="ECO:0000313" key="13">
    <source>
        <dbReference type="EMBL" id="SUC30759.1"/>
    </source>
</evidence>
<dbReference type="InterPro" id="IPR007449">
    <property type="entry name" value="ZipA_FtsZ-bd_C"/>
</dbReference>
<dbReference type="RefSeq" id="WP_109911491.1">
    <property type="nucleotide sequence ID" value="NZ_ABEXOC020000003.1"/>
</dbReference>
<dbReference type="PANTHER" id="PTHR38685:SF1">
    <property type="entry name" value="CELL DIVISION PROTEIN ZIPA"/>
    <property type="match status" value="1"/>
</dbReference>
<dbReference type="SUPFAM" id="SSF64383">
    <property type="entry name" value="Cell-division protein ZipA, C-terminal domain"/>
    <property type="match status" value="1"/>
</dbReference>
<evidence type="ECO:0000256" key="10">
    <source>
        <dbReference type="SAM" id="MobiDB-lite"/>
    </source>
</evidence>
<keyword evidence="6 8" id="KW-0472">Membrane</keyword>
<reference evidence="12" key="2">
    <citation type="submission" date="2023-04" db="EMBL/GenBank/DDBJ databases">
        <authorList>
            <person name="Li W."/>
        </authorList>
    </citation>
    <scope>NUCLEOTIDE SEQUENCE</scope>
    <source>
        <strain evidence="12">QITACRE101</strain>
    </source>
</reference>
<dbReference type="EMBL" id="UGTZ01000001">
    <property type="protein sequence ID" value="SUC30759.1"/>
    <property type="molecule type" value="Genomic_DNA"/>
</dbReference>
<evidence type="ECO:0000313" key="12">
    <source>
        <dbReference type="EMBL" id="MDH2306364.1"/>
    </source>
</evidence>
<evidence type="ECO:0000256" key="4">
    <source>
        <dbReference type="ARBA" id="ARBA00022692"/>
    </source>
</evidence>
<keyword evidence="4 8" id="KW-0812">Transmembrane</keyword>
<evidence type="ECO:0000259" key="11">
    <source>
        <dbReference type="SMART" id="SM00771"/>
    </source>
</evidence>
<dbReference type="Proteomes" id="UP000254208">
    <property type="component" value="Unassembled WGS sequence"/>
</dbReference>
<dbReference type="CDD" id="cd00231">
    <property type="entry name" value="ZipA"/>
    <property type="match status" value="1"/>
</dbReference>
<dbReference type="GeneID" id="93672662"/>
<dbReference type="Gene3D" id="3.30.1400.10">
    <property type="entry name" value="ZipA, C-terminal FtsZ-binding domain"/>
    <property type="match status" value="1"/>
</dbReference>
<keyword evidence="2 8" id="KW-0997">Cell inner membrane</keyword>
<evidence type="ECO:0000256" key="2">
    <source>
        <dbReference type="ARBA" id="ARBA00022519"/>
    </source>
</evidence>
<evidence type="ECO:0000256" key="6">
    <source>
        <dbReference type="ARBA" id="ARBA00023136"/>
    </source>
</evidence>
<dbReference type="GO" id="GO:0032153">
    <property type="term" value="C:cell division site"/>
    <property type="evidence" value="ECO:0007669"/>
    <property type="project" value="UniProtKB-UniRule"/>
</dbReference>
<evidence type="ECO:0000313" key="14">
    <source>
        <dbReference type="Proteomes" id="UP000254208"/>
    </source>
</evidence>
<evidence type="ECO:0000256" key="1">
    <source>
        <dbReference type="ARBA" id="ARBA00022475"/>
    </source>
</evidence>
<evidence type="ECO:0000256" key="9">
    <source>
        <dbReference type="RuleBase" id="RU003612"/>
    </source>
</evidence>
<evidence type="ECO:0000256" key="5">
    <source>
        <dbReference type="ARBA" id="ARBA00022989"/>
    </source>
</evidence>
<dbReference type="SMART" id="SM00771">
    <property type="entry name" value="ZipA_C"/>
    <property type="match status" value="1"/>
</dbReference>
<dbReference type="EMBL" id="JARVQW010000006">
    <property type="protein sequence ID" value="MDH2306364.1"/>
    <property type="molecule type" value="Genomic_DNA"/>
</dbReference>
<proteinExistence type="inferred from homology"/>
<gene>
    <name evidence="8 12" type="primary">zipA</name>
    <name evidence="13" type="ORF">NCTC11801_01692</name>
    <name evidence="12" type="ORF">QDQ51_13200</name>
</gene>
<evidence type="ECO:0000256" key="7">
    <source>
        <dbReference type="ARBA" id="ARBA00023306"/>
    </source>
</evidence>